<evidence type="ECO:0000313" key="4">
    <source>
        <dbReference type="Proteomes" id="UP000727490"/>
    </source>
</evidence>
<evidence type="ECO:0000259" key="2">
    <source>
        <dbReference type="Pfam" id="PF13579"/>
    </source>
</evidence>
<dbReference type="EMBL" id="RPHB01000003">
    <property type="protein sequence ID" value="MBW3467538.1"/>
    <property type="molecule type" value="Genomic_DNA"/>
</dbReference>
<dbReference type="InterPro" id="IPR001296">
    <property type="entry name" value="Glyco_trans_1"/>
</dbReference>
<dbReference type="RefSeq" id="WP_219287805.1">
    <property type="nucleotide sequence ID" value="NZ_RPHB01000003.1"/>
</dbReference>
<organism evidence="3 4">
    <name type="scientific">Arthrospiribacter ruber</name>
    <dbReference type="NCBI Taxonomy" id="2487934"/>
    <lineage>
        <taxon>Bacteria</taxon>
        <taxon>Pseudomonadati</taxon>
        <taxon>Bacteroidota</taxon>
        <taxon>Cytophagia</taxon>
        <taxon>Cytophagales</taxon>
        <taxon>Cyclobacteriaceae</taxon>
        <taxon>Arthrospiribacter</taxon>
    </lineage>
</organism>
<comment type="caution">
    <text evidence="3">The sequence shown here is derived from an EMBL/GenBank/DDBJ whole genome shotgun (WGS) entry which is preliminary data.</text>
</comment>
<dbReference type="PANTHER" id="PTHR45947">
    <property type="entry name" value="SULFOQUINOVOSYL TRANSFERASE SQD2"/>
    <property type="match status" value="1"/>
</dbReference>
<evidence type="ECO:0000313" key="3">
    <source>
        <dbReference type="EMBL" id="MBW3467538.1"/>
    </source>
</evidence>
<evidence type="ECO:0000259" key="1">
    <source>
        <dbReference type="Pfam" id="PF00534"/>
    </source>
</evidence>
<protein>
    <submittedName>
        <fullName evidence="3">Glycosyltransferase WbuB</fullName>
    </submittedName>
</protein>
<name>A0A951IY26_9BACT</name>
<dbReference type="AlphaFoldDB" id="A0A951IY26"/>
<accession>A0A951IY26</accession>
<dbReference type="Pfam" id="PF00534">
    <property type="entry name" value="Glycos_transf_1"/>
    <property type="match status" value="1"/>
</dbReference>
<reference evidence="3 4" key="1">
    <citation type="journal article" date="2020" name="Syst. Appl. Microbiol.">
        <title>Arthrospiribacter ruber gen. nov., sp. nov., a novel bacterium isolated from Arthrospira cultures.</title>
        <authorList>
            <person name="Waleron M."/>
            <person name="Misztak A."/>
            <person name="Waleron M.M."/>
            <person name="Furmaniak M."/>
            <person name="Mrozik A."/>
            <person name="Waleron K."/>
        </authorList>
    </citation>
    <scope>NUCLEOTIDE SEQUENCE [LARGE SCALE GENOMIC DNA]</scope>
    <source>
        <strain evidence="3 4">DPMB0001</strain>
    </source>
</reference>
<gene>
    <name evidence="3" type="ORF">EGN73_06885</name>
</gene>
<dbReference type="Proteomes" id="UP000727490">
    <property type="component" value="Unassembled WGS sequence"/>
</dbReference>
<keyword evidence="4" id="KW-1185">Reference proteome</keyword>
<dbReference type="InterPro" id="IPR050194">
    <property type="entry name" value="Glycosyltransferase_grp1"/>
</dbReference>
<sequence>MRIIYVHQYFVTPQEGGATRSYHLAKGMVQHGMEVDMITSHNKGYYDLRIIDGIRVHYLPVSYRQQFGFFKRILAFFLFVNATKKCIRKLQRPDLFYITSTPLTTGLIGLWAKRKLATPFIFEVRDLWPEAPIQLGVLNARLLKKAALHLEHKIYRHALKIIALSPGIAESIRKKSPSSNISIISNFADIDTFFPMEKNSSTLQKFGLKKTFTIAYAGAVGKVNAVEEMLEIGKMAKDRQKDFQFVVMGEGSELPTLKEKSKKLGLTNFVFLPFGNKKQVNDLLSCADMAFISFSHFPVLKTNSPNKFFDALAAGKAILVNHKGWVHDLVKAENLGIYFPPHKISENFDKLVQLSENREALQSMQSRSRNLAQRYFSKETAIKRLLSVIDEKHYGKITDDGVYILTA</sequence>
<feature type="domain" description="Glycosyltransferase subfamily 4-like N-terminal" evidence="2">
    <location>
        <begin position="16"/>
        <end position="186"/>
    </location>
</feature>
<dbReference type="InterPro" id="IPR028098">
    <property type="entry name" value="Glyco_trans_4-like_N"/>
</dbReference>
<dbReference type="Pfam" id="PF13579">
    <property type="entry name" value="Glyco_trans_4_4"/>
    <property type="match status" value="1"/>
</dbReference>
<proteinExistence type="predicted"/>
<dbReference type="CDD" id="cd03794">
    <property type="entry name" value="GT4_WbuB-like"/>
    <property type="match status" value="1"/>
</dbReference>
<dbReference type="GO" id="GO:0016758">
    <property type="term" value="F:hexosyltransferase activity"/>
    <property type="evidence" value="ECO:0007669"/>
    <property type="project" value="TreeGrafter"/>
</dbReference>
<feature type="domain" description="Glycosyl transferase family 1" evidence="1">
    <location>
        <begin position="207"/>
        <end position="369"/>
    </location>
</feature>
<dbReference type="PANTHER" id="PTHR45947:SF3">
    <property type="entry name" value="SULFOQUINOVOSYL TRANSFERASE SQD2"/>
    <property type="match status" value="1"/>
</dbReference>